<comment type="caution">
    <text evidence="1">The sequence shown here is derived from an EMBL/GenBank/DDBJ whole genome shotgun (WGS) entry which is preliminary data.</text>
</comment>
<protein>
    <submittedName>
        <fullName evidence="1">Uncharacterized protein</fullName>
    </submittedName>
</protein>
<dbReference type="AlphaFoldDB" id="A0A1R3GF72"/>
<reference evidence="1 2" key="1">
    <citation type="submission" date="2013-09" db="EMBL/GenBank/DDBJ databases">
        <title>Corchorus capsularis genome sequencing.</title>
        <authorList>
            <person name="Alam M."/>
            <person name="Haque M.S."/>
            <person name="Islam M.S."/>
            <person name="Emdad E.M."/>
            <person name="Islam M.M."/>
            <person name="Ahmed B."/>
            <person name="Halim A."/>
            <person name="Hossen Q.M.M."/>
            <person name="Hossain M.Z."/>
            <person name="Ahmed R."/>
            <person name="Khan M.M."/>
            <person name="Islam R."/>
            <person name="Rashid M.M."/>
            <person name="Khan S.A."/>
            <person name="Rahman M.S."/>
            <person name="Alam M."/>
        </authorList>
    </citation>
    <scope>NUCLEOTIDE SEQUENCE [LARGE SCALE GENOMIC DNA]</scope>
    <source>
        <strain evidence="2">cv. CVL-1</strain>
        <tissue evidence="1">Whole seedling</tissue>
    </source>
</reference>
<gene>
    <name evidence="1" type="ORF">CCACVL1_26336</name>
</gene>
<dbReference type="EMBL" id="AWWV01014465">
    <property type="protein sequence ID" value="OMO56738.1"/>
    <property type="molecule type" value="Genomic_DNA"/>
</dbReference>
<sequence length="64" mass="6632">MTLLSMHAVQNPIIAKLVLAKCMATVEGGPVSKTSFWTTATANRDSDGTGFSGRGPLCANHGLV</sequence>
<name>A0A1R3GF72_COCAP</name>
<organism evidence="1 2">
    <name type="scientific">Corchorus capsularis</name>
    <name type="common">Jute</name>
    <dbReference type="NCBI Taxonomy" id="210143"/>
    <lineage>
        <taxon>Eukaryota</taxon>
        <taxon>Viridiplantae</taxon>
        <taxon>Streptophyta</taxon>
        <taxon>Embryophyta</taxon>
        <taxon>Tracheophyta</taxon>
        <taxon>Spermatophyta</taxon>
        <taxon>Magnoliopsida</taxon>
        <taxon>eudicotyledons</taxon>
        <taxon>Gunneridae</taxon>
        <taxon>Pentapetalae</taxon>
        <taxon>rosids</taxon>
        <taxon>malvids</taxon>
        <taxon>Malvales</taxon>
        <taxon>Malvaceae</taxon>
        <taxon>Grewioideae</taxon>
        <taxon>Apeibeae</taxon>
        <taxon>Corchorus</taxon>
    </lineage>
</organism>
<evidence type="ECO:0000313" key="2">
    <source>
        <dbReference type="Proteomes" id="UP000188268"/>
    </source>
</evidence>
<accession>A0A1R3GF72</accession>
<dbReference type="Proteomes" id="UP000188268">
    <property type="component" value="Unassembled WGS sequence"/>
</dbReference>
<proteinExistence type="predicted"/>
<keyword evidence="2" id="KW-1185">Reference proteome</keyword>
<dbReference type="Gramene" id="OMO56738">
    <property type="protein sequence ID" value="OMO56738"/>
    <property type="gene ID" value="CCACVL1_26336"/>
</dbReference>
<evidence type="ECO:0000313" key="1">
    <source>
        <dbReference type="EMBL" id="OMO56738.1"/>
    </source>
</evidence>